<protein>
    <submittedName>
        <fullName evidence="1">Uncharacterized protein</fullName>
    </submittedName>
</protein>
<name>A0ACC2LVN3_PERAE</name>
<evidence type="ECO:0000313" key="1">
    <source>
        <dbReference type="EMBL" id="KAJ8637109.1"/>
    </source>
</evidence>
<reference evidence="1 2" key="1">
    <citation type="journal article" date="2022" name="Hortic Res">
        <title>A haplotype resolved chromosomal level avocado genome allows analysis of novel avocado genes.</title>
        <authorList>
            <person name="Nath O."/>
            <person name="Fletcher S.J."/>
            <person name="Hayward A."/>
            <person name="Shaw L.M."/>
            <person name="Masouleh A.K."/>
            <person name="Furtado A."/>
            <person name="Henry R.J."/>
            <person name="Mitter N."/>
        </authorList>
    </citation>
    <scope>NUCLEOTIDE SEQUENCE [LARGE SCALE GENOMIC DNA]</scope>
    <source>
        <strain evidence="2">cv. Hass</strain>
    </source>
</reference>
<accession>A0ACC2LVN3</accession>
<sequence length="824" mass="94379">MLNSSQDKVVVHLPIAHMRVFLNHMACMLRSVNLGVYSLMVDVGKPSGYVRLYSIYSNIEVVRDENKDNNPSYKAKVFPMSLAQSLASLTKESSIPKERRRRTRMELKRAFEIRIKKRVKEHYMNGKYHDLMAKVIANPETLKDAYDSIRLNSNIKLASDNDNICFTSMAEELASGDFDIKANTFSFSMRTKRKECLVLPNLKLKVIQEAIRIVIEVVYRPHFSKFSHGCRSGRGHHSALRYICKEIRNPDWWFTLNMNKKADTAVLANLISAMEEKIEDASLYSALRSMLDSQVLNLEFGGFPKGQGLPQEGVLSPILMNIYLDLFDREFYRLLMRYEGLCQADVAMQEGEHHSNLRKWFRRQMKNDNGQDKNSGQRFHMCRWMDEIFIAVSGSRDSALSLNSEIRNYLKNSLHLDVDGQTEIYATDNPFGVQFLGYVVRSSVIESGAVRAVHKLKDKVRLFASQKQELWDAGTVRIGKKWLAYGLKKIKESEIKHLADNNSVLSQISCHRKEGMKTDHWFKFLLKIWMQDVNARAEDNEEVVLSKHVAEPALPKELRDSFYNFQKQVEDYISSETATTLELLSSSGIKTSSSAGTRTATTKLELPVSYIKKTLVRYGLINREGFPRRVSALILQDDIQIIQWFEGLLRRWLKWFYGCDNFGDIRIMIVEYVRSSCIRTLAAKHRMHEAEIERRFESELSGIPSTQEVETDIMAMETDFRLPGDEALMYGVTSSGLCVLSLARVVDPSRSCDCSVMGCLAASSGIYALHVMERQKFPGWKTGFSTAIHSSLNRRHIGLCKQHLQDLYLGHISLQCIDFGASRR</sequence>
<dbReference type="Proteomes" id="UP001234297">
    <property type="component" value="Chromosome 3"/>
</dbReference>
<gene>
    <name evidence="1" type="ORF">MRB53_011376</name>
</gene>
<organism evidence="1 2">
    <name type="scientific">Persea americana</name>
    <name type="common">Avocado</name>
    <dbReference type="NCBI Taxonomy" id="3435"/>
    <lineage>
        <taxon>Eukaryota</taxon>
        <taxon>Viridiplantae</taxon>
        <taxon>Streptophyta</taxon>
        <taxon>Embryophyta</taxon>
        <taxon>Tracheophyta</taxon>
        <taxon>Spermatophyta</taxon>
        <taxon>Magnoliopsida</taxon>
        <taxon>Magnoliidae</taxon>
        <taxon>Laurales</taxon>
        <taxon>Lauraceae</taxon>
        <taxon>Persea</taxon>
    </lineage>
</organism>
<comment type="caution">
    <text evidence="1">The sequence shown here is derived from an EMBL/GenBank/DDBJ whole genome shotgun (WGS) entry which is preliminary data.</text>
</comment>
<evidence type="ECO:0000313" key="2">
    <source>
        <dbReference type="Proteomes" id="UP001234297"/>
    </source>
</evidence>
<keyword evidence="2" id="KW-1185">Reference proteome</keyword>
<dbReference type="EMBL" id="CM056811">
    <property type="protein sequence ID" value="KAJ8637109.1"/>
    <property type="molecule type" value="Genomic_DNA"/>
</dbReference>
<proteinExistence type="predicted"/>